<evidence type="ECO:0000313" key="2">
    <source>
        <dbReference type="EMBL" id="QRD04045.1"/>
    </source>
</evidence>
<gene>
    <name evidence="2" type="ORF">JI435_127930</name>
</gene>
<feature type="region of interest" description="Disordered" evidence="1">
    <location>
        <begin position="37"/>
        <end position="62"/>
    </location>
</feature>
<dbReference type="EMBL" id="CP069038">
    <property type="protein sequence ID" value="QRD04045.1"/>
    <property type="molecule type" value="Genomic_DNA"/>
</dbReference>
<name>A0A7U2FIU9_PHANO</name>
<dbReference type="AlphaFoldDB" id="A0A7U2FIU9"/>
<organism evidence="2 3">
    <name type="scientific">Phaeosphaeria nodorum (strain SN15 / ATCC MYA-4574 / FGSC 10173)</name>
    <name type="common">Glume blotch fungus</name>
    <name type="synonym">Parastagonospora nodorum</name>
    <dbReference type="NCBI Taxonomy" id="321614"/>
    <lineage>
        <taxon>Eukaryota</taxon>
        <taxon>Fungi</taxon>
        <taxon>Dikarya</taxon>
        <taxon>Ascomycota</taxon>
        <taxon>Pezizomycotina</taxon>
        <taxon>Dothideomycetes</taxon>
        <taxon>Pleosporomycetidae</taxon>
        <taxon>Pleosporales</taxon>
        <taxon>Pleosporineae</taxon>
        <taxon>Phaeosphaeriaceae</taxon>
        <taxon>Parastagonospora</taxon>
    </lineage>
</organism>
<feature type="compositionally biased region" description="Pro residues" evidence="1">
    <location>
        <begin position="50"/>
        <end position="60"/>
    </location>
</feature>
<evidence type="ECO:0000256" key="1">
    <source>
        <dbReference type="SAM" id="MobiDB-lite"/>
    </source>
</evidence>
<accession>A0A7U2FIU9</accession>
<keyword evidence="3" id="KW-1185">Reference proteome</keyword>
<protein>
    <submittedName>
        <fullName evidence="2">Uncharacterized protein</fullName>
    </submittedName>
</protein>
<reference evidence="3" key="1">
    <citation type="journal article" date="2021" name="BMC Genomics">
        <title>Chromosome-level genome assembly and manually-curated proteome of model necrotroph Parastagonospora nodorum Sn15 reveals a genome-wide trove of candidate effector homologs, and redundancy of virulence-related functions within an accessory chromosome.</title>
        <authorList>
            <person name="Bertazzoni S."/>
            <person name="Jones D.A.B."/>
            <person name="Phan H.T."/>
            <person name="Tan K.-C."/>
            <person name="Hane J.K."/>
        </authorList>
    </citation>
    <scope>NUCLEOTIDE SEQUENCE [LARGE SCALE GENOMIC DNA]</scope>
    <source>
        <strain evidence="3">SN15 / ATCC MYA-4574 / FGSC 10173)</strain>
    </source>
</reference>
<proteinExistence type="predicted"/>
<dbReference type="Proteomes" id="UP000663193">
    <property type="component" value="Chromosome 16"/>
</dbReference>
<sequence length="232" mass="26378">MTAPHRQAPSKQNMQQISYNNYRIHFSPQSPLHPSTITSLSKMSLTPSRSPSPSPTPSPLPSALSALHTRIGPNITLSLPSIDGLTIRLDRWKTDYLAYTVRIGEFTPKSLYSTYSAWAHIQPGGLSSPTVHVYIYDEEHEEIPAEPEHRRPFQIHELWEDMDLDDEFQQCENVADVEALVVWFFVVAGEEAKGCCWVEPTVEYEVVKRLKGIGRRWMEEKSMVLKVDVNGD</sequence>
<evidence type="ECO:0000313" key="3">
    <source>
        <dbReference type="Proteomes" id="UP000663193"/>
    </source>
</evidence>
<dbReference type="VEuPathDB" id="FungiDB:JI435_127930"/>